<comment type="caution">
    <text evidence="3">The sequence shown here is derived from an EMBL/GenBank/DDBJ whole genome shotgun (WGS) entry which is preliminary data.</text>
</comment>
<feature type="signal peptide" evidence="2">
    <location>
        <begin position="1"/>
        <end position="18"/>
    </location>
</feature>
<keyword evidence="4" id="KW-1185">Reference proteome</keyword>
<gene>
    <name evidence="3" type="ORF">SO802_010338</name>
</gene>
<dbReference type="AlphaFoldDB" id="A0AAW2DID4"/>
<feature type="compositionally biased region" description="Low complexity" evidence="1">
    <location>
        <begin position="73"/>
        <end position="90"/>
    </location>
</feature>
<accession>A0AAW2DID4</accession>
<name>A0AAW2DID4_9ROSI</name>
<sequence length="162" mass="17286">MATLTWLLTLPLPSTNLCQNSFPSSALDADPQPFFSSGEEDNEEGGEEGREKEEKEYLEEGLREHRRSAWSGADEGAPERTAAAAEQRAGQQGGGMPELDCARGADEPAGLRSADLALASGDRLSDPMASGDLLSDPAISSPIRWLWRSPLLGLDDLCLSLG</sequence>
<evidence type="ECO:0000313" key="4">
    <source>
        <dbReference type="Proteomes" id="UP001459277"/>
    </source>
</evidence>
<reference evidence="3 4" key="1">
    <citation type="submission" date="2024-01" db="EMBL/GenBank/DDBJ databases">
        <title>A telomere-to-telomere, gap-free genome of sweet tea (Lithocarpus litseifolius).</title>
        <authorList>
            <person name="Zhou J."/>
        </authorList>
    </citation>
    <scope>NUCLEOTIDE SEQUENCE [LARGE SCALE GENOMIC DNA]</scope>
    <source>
        <strain evidence="3">Zhou-2022a</strain>
        <tissue evidence="3">Leaf</tissue>
    </source>
</reference>
<evidence type="ECO:0000256" key="2">
    <source>
        <dbReference type="SAM" id="SignalP"/>
    </source>
</evidence>
<evidence type="ECO:0000313" key="3">
    <source>
        <dbReference type="EMBL" id="KAL0008836.1"/>
    </source>
</evidence>
<keyword evidence="2" id="KW-0732">Signal</keyword>
<organism evidence="3 4">
    <name type="scientific">Lithocarpus litseifolius</name>
    <dbReference type="NCBI Taxonomy" id="425828"/>
    <lineage>
        <taxon>Eukaryota</taxon>
        <taxon>Viridiplantae</taxon>
        <taxon>Streptophyta</taxon>
        <taxon>Embryophyta</taxon>
        <taxon>Tracheophyta</taxon>
        <taxon>Spermatophyta</taxon>
        <taxon>Magnoliopsida</taxon>
        <taxon>eudicotyledons</taxon>
        <taxon>Gunneridae</taxon>
        <taxon>Pentapetalae</taxon>
        <taxon>rosids</taxon>
        <taxon>fabids</taxon>
        <taxon>Fagales</taxon>
        <taxon>Fagaceae</taxon>
        <taxon>Lithocarpus</taxon>
    </lineage>
</organism>
<feature type="chain" id="PRO_5043867439" evidence="2">
    <location>
        <begin position="19"/>
        <end position="162"/>
    </location>
</feature>
<dbReference type="Proteomes" id="UP001459277">
    <property type="component" value="Unassembled WGS sequence"/>
</dbReference>
<protein>
    <submittedName>
        <fullName evidence="3">Uncharacterized protein</fullName>
    </submittedName>
</protein>
<evidence type="ECO:0000256" key="1">
    <source>
        <dbReference type="SAM" id="MobiDB-lite"/>
    </source>
</evidence>
<dbReference type="EMBL" id="JAZDWU010000003">
    <property type="protein sequence ID" value="KAL0008836.1"/>
    <property type="molecule type" value="Genomic_DNA"/>
</dbReference>
<feature type="region of interest" description="Disordered" evidence="1">
    <location>
        <begin position="14"/>
        <end position="107"/>
    </location>
</feature>
<feature type="compositionally biased region" description="Basic and acidic residues" evidence="1">
    <location>
        <begin position="47"/>
        <end position="63"/>
    </location>
</feature>
<proteinExistence type="predicted"/>